<keyword evidence="3 5" id="KW-0378">Hydrolase</keyword>
<dbReference type="Pfam" id="PF00082">
    <property type="entry name" value="Peptidase_S8"/>
    <property type="match status" value="1"/>
</dbReference>
<dbReference type="InterPro" id="IPR015500">
    <property type="entry name" value="Peptidase_S8_subtilisin-rel"/>
</dbReference>
<protein>
    <submittedName>
        <fullName evidence="9">Uncharacterized protein</fullName>
    </submittedName>
</protein>
<dbReference type="InterPro" id="IPR050131">
    <property type="entry name" value="Peptidase_S8_subtilisin-like"/>
</dbReference>
<dbReference type="SUPFAM" id="SSF52743">
    <property type="entry name" value="Subtilisin-like"/>
    <property type="match status" value="1"/>
</dbReference>
<reference evidence="9 10" key="1">
    <citation type="journal article" date="2016" name="Nat. Commun.">
        <title>Thousands of microbial genomes shed light on interconnected biogeochemical processes in an aquifer system.</title>
        <authorList>
            <person name="Anantharaman K."/>
            <person name="Brown C.T."/>
            <person name="Hug L.A."/>
            <person name="Sharon I."/>
            <person name="Castelle C.J."/>
            <person name="Probst A.J."/>
            <person name="Thomas B.C."/>
            <person name="Singh A."/>
            <person name="Wilkins M.J."/>
            <person name="Karaoz U."/>
            <person name="Brodie E.L."/>
            <person name="Williams K.H."/>
            <person name="Hubbard S.S."/>
            <person name="Banfield J.F."/>
        </authorList>
    </citation>
    <scope>NUCLEOTIDE SEQUENCE [LARGE SCALE GENOMIC DNA]</scope>
</reference>
<dbReference type="PROSITE" id="PS51892">
    <property type="entry name" value="SUBTILASE"/>
    <property type="match status" value="1"/>
</dbReference>
<proteinExistence type="inferred from homology"/>
<evidence type="ECO:0000256" key="1">
    <source>
        <dbReference type="ARBA" id="ARBA00011073"/>
    </source>
</evidence>
<evidence type="ECO:0000259" key="8">
    <source>
        <dbReference type="Pfam" id="PF22148"/>
    </source>
</evidence>
<dbReference type="InterPro" id="IPR036852">
    <property type="entry name" value="Peptidase_S8/S53_dom_sf"/>
</dbReference>
<feature type="active site" description="Charge relay system" evidence="5">
    <location>
        <position position="556"/>
    </location>
</feature>
<feature type="active site" description="Charge relay system" evidence="5">
    <location>
        <position position="332"/>
    </location>
</feature>
<dbReference type="InterPro" id="IPR000209">
    <property type="entry name" value="Peptidase_S8/S53_dom"/>
</dbReference>
<feature type="domain" description="Peptidase S8/S53" evidence="7">
    <location>
        <begin position="325"/>
        <end position="595"/>
    </location>
</feature>
<keyword evidence="4 5" id="KW-0720">Serine protease</keyword>
<gene>
    <name evidence="9" type="ORF">A3D78_07530</name>
</gene>
<name>A0A1F5ZU63_9BACT</name>
<dbReference type="Gene3D" id="3.40.50.200">
    <property type="entry name" value="Peptidase S8/S53 domain"/>
    <property type="match status" value="1"/>
</dbReference>
<dbReference type="GO" id="GO:0006508">
    <property type="term" value="P:proteolysis"/>
    <property type="evidence" value="ECO:0007669"/>
    <property type="project" value="UniProtKB-KW"/>
</dbReference>
<dbReference type="Proteomes" id="UP000176253">
    <property type="component" value="Unassembled WGS sequence"/>
</dbReference>
<comment type="caution">
    <text evidence="9">The sequence shown here is derived from an EMBL/GenBank/DDBJ whole genome shotgun (WGS) entry which is preliminary data.</text>
</comment>
<keyword evidence="6" id="KW-0732">Signal</keyword>
<dbReference type="GO" id="GO:0004252">
    <property type="term" value="F:serine-type endopeptidase activity"/>
    <property type="evidence" value="ECO:0007669"/>
    <property type="project" value="UniProtKB-UniRule"/>
</dbReference>
<accession>A0A1F5ZU63</accession>
<comment type="similarity">
    <text evidence="1 5">Belongs to the peptidase S8 family.</text>
</comment>
<dbReference type="Pfam" id="PF22148">
    <property type="entry name" value="Fervidolysin_NPro-like"/>
    <property type="match status" value="1"/>
</dbReference>
<dbReference type="EMBL" id="MFJM01000065">
    <property type="protein sequence ID" value="OGG15923.1"/>
    <property type="molecule type" value="Genomic_DNA"/>
</dbReference>
<organism evidence="9 10">
    <name type="scientific">Candidatus Gottesmanbacteria bacterium RIFCSPHIGHO2_02_FULL_39_14</name>
    <dbReference type="NCBI Taxonomy" id="1798383"/>
    <lineage>
        <taxon>Bacteria</taxon>
        <taxon>Candidatus Gottesmaniibacteriota</taxon>
    </lineage>
</organism>
<feature type="signal peptide" evidence="6">
    <location>
        <begin position="1"/>
        <end position="25"/>
    </location>
</feature>
<evidence type="ECO:0000313" key="10">
    <source>
        <dbReference type="Proteomes" id="UP000176253"/>
    </source>
</evidence>
<evidence type="ECO:0000256" key="6">
    <source>
        <dbReference type="SAM" id="SignalP"/>
    </source>
</evidence>
<evidence type="ECO:0000256" key="4">
    <source>
        <dbReference type="ARBA" id="ARBA00022825"/>
    </source>
</evidence>
<dbReference type="PROSITE" id="PS00138">
    <property type="entry name" value="SUBTILASE_SER"/>
    <property type="match status" value="1"/>
</dbReference>
<evidence type="ECO:0000256" key="3">
    <source>
        <dbReference type="ARBA" id="ARBA00022801"/>
    </source>
</evidence>
<evidence type="ECO:0000256" key="5">
    <source>
        <dbReference type="PROSITE-ProRule" id="PRU01240"/>
    </source>
</evidence>
<dbReference type="PANTHER" id="PTHR43806:SF11">
    <property type="entry name" value="CEREVISIN-RELATED"/>
    <property type="match status" value="1"/>
</dbReference>
<dbReference type="PANTHER" id="PTHR43806">
    <property type="entry name" value="PEPTIDASE S8"/>
    <property type="match status" value="1"/>
</dbReference>
<dbReference type="InterPro" id="IPR023828">
    <property type="entry name" value="Peptidase_S8_Ser-AS"/>
</dbReference>
<feature type="active site" description="Charge relay system" evidence="5">
    <location>
        <position position="364"/>
    </location>
</feature>
<dbReference type="PRINTS" id="PR00723">
    <property type="entry name" value="SUBTILISIN"/>
</dbReference>
<feature type="chain" id="PRO_5009522909" evidence="6">
    <location>
        <begin position="26"/>
        <end position="1021"/>
    </location>
</feature>
<sequence length="1021" mass="112424">MYKRIFIIISLLLFSASISPQNIHALTQPKITPISVRVDKINPFIEIASPFNNSVVDAIRTDIDVNYSAGKLVVTRDNAHSSLNNTKYFGNIRSILLYMNDTLIDKTQVERENAKEGSYTFGVDLSQFKDGDEVSFQAFTYGIDMIRLLDKFKKNNYSKQIAQQFLKIYPSSAQSREITVHIIKGVGLVKQPNSKFIVKTEDGARFPVNQFILNLKEGFSRTDAENIANSVNGRIVGEIPEIALYQIEVMVDSVGELDDVMQSLFQNSIIESVSKNYQISSIDVDSDLAHLAVTQPNNIRAYDKIKIREAWEYIGSLNSHQNLNDIVVGVVDTGADRNHPEFEGVDLGTLKGVLRDYDEDPDGHGTGVVGIIGANNWIEGHSYREPEMNGVLSGVTGITGKYRFEVWPGLNHGMSLINAISNSIKKGSKVVNLSLTLRKCSTLPIEKKLFYSCASDNDFESWSGIFTELFSKHQNNILFVIGAGNEGVDSSNNTPANILLYNTIVVASSDLNDNRSKWFIGGLSESNYGNISIAAPGSDVYIPKSGGGYKLGNGTSFAAPMVSGVAAMLFALDPNVANENKLTPRKVKNIIVTTGDNITTDKPISGKRLNAENAVCAVINCQTTSKLISDHFDGNSLKSEIWKTYQNGGNIDVSNSFVTLSTSKTDTFPYIHTLVNPFPVTGDFSAKVVLQYLTADTNGAGLEFDRGIPVNGHPNYDNVGVDPLLVIWQDKGPNAVQNKLRAYLNDQIVWSSNGFDFNKHTIVLKYINGKASISIDGGPYSAEVETSRPTSIWFGNASKAGIDNWSSLKIDQIKVSQPSEEESVFHDSLHSEMLVLDLYEINQIGNTQIIPSTDGLHLKLAGNNTGSEFHAGINSKLTVKGDFEAYFDFKLVNWPDHSGARLGMGSAILGGVERVSFTEKDHNGQENYLIHFIGKEPSGFTPTTDTTGKLKFKRVVNTLTGYYYKDNNWIQIDSATSSTSDLNLGLDLWGNGQDHWSKGDWWGNKDVEVVLENFTIIPNPI</sequence>
<dbReference type="STRING" id="1798383.A3D78_07530"/>
<keyword evidence="2 5" id="KW-0645">Protease</keyword>
<evidence type="ECO:0000259" key="7">
    <source>
        <dbReference type="Pfam" id="PF00082"/>
    </source>
</evidence>
<dbReference type="AlphaFoldDB" id="A0A1F5ZU63"/>
<evidence type="ECO:0000313" key="9">
    <source>
        <dbReference type="EMBL" id="OGG15923.1"/>
    </source>
</evidence>
<evidence type="ECO:0000256" key="2">
    <source>
        <dbReference type="ARBA" id="ARBA00022670"/>
    </source>
</evidence>
<feature type="domain" description="Fervidolysin-like N-terminal prodomain" evidence="8">
    <location>
        <begin position="193"/>
        <end position="274"/>
    </location>
</feature>
<dbReference type="InterPro" id="IPR054399">
    <property type="entry name" value="Fervidolysin-like_N_prodom"/>
</dbReference>